<dbReference type="InterPro" id="IPR036291">
    <property type="entry name" value="NAD(P)-bd_dom_sf"/>
</dbReference>
<protein>
    <submittedName>
        <fullName evidence="4">Nucleoside-diphosphate sugar epimerase/dehydratase</fullName>
    </submittedName>
</protein>
<reference evidence="4 5" key="1">
    <citation type="submission" date="2023-05" db="EMBL/GenBank/DDBJ databases">
        <title>Lithophilousrod everest ZFBP1038 complete genpme.</title>
        <authorList>
            <person name="Tian M."/>
        </authorList>
    </citation>
    <scope>NUCLEOTIDE SEQUENCE [LARGE SCALE GENOMIC DNA]</scope>
    <source>
        <strain evidence="4 5">ZFBP1038</strain>
    </source>
</reference>
<dbReference type="Pfam" id="PF13727">
    <property type="entry name" value="CoA_binding_3"/>
    <property type="match status" value="1"/>
</dbReference>
<proteinExistence type="inferred from homology"/>
<organism evidence="4 5">
    <name type="scientific">Saxibacter everestensis</name>
    <dbReference type="NCBI Taxonomy" id="2909229"/>
    <lineage>
        <taxon>Bacteria</taxon>
        <taxon>Bacillati</taxon>
        <taxon>Actinomycetota</taxon>
        <taxon>Actinomycetes</taxon>
        <taxon>Micrococcales</taxon>
        <taxon>Brevibacteriaceae</taxon>
        <taxon>Saxibacter</taxon>
    </lineage>
</organism>
<evidence type="ECO:0000313" key="4">
    <source>
        <dbReference type="EMBL" id="WGW11714.1"/>
    </source>
</evidence>
<keyword evidence="2" id="KW-1133">Transmembrane helix</keyword>
<dbReference type="PANTHER" id="PTHR43318:SF1">
    <property type="entry name" value="POLYSACCHARIDE BIOSYNTHESIS PROTEIN EPSC-RELATED"/>
    <property type="match status" value="1"/>
</dbReference>
<dbReference type="SUPFAM" id="SSF51735">
    <property type="entry name" value="NAD(P)-binding Rossmann-fold domains"/>
    <property type="match status" value="1"/>
</dbReference>
<feature type="domain" description="Ketoreductase" evidence="3">
    <location>
        <begin position="277"/>
        <end position="456"/>
    </location>
</feature>
<sequence length="595" mass="64525">MQTNSPAVRFAVQGLLDALAWLAACLLATLIAVGYTAPWPSVFVFALMAIGLQLLIGAMLFLYQNRYPYGGFAETRFVAISAALVGICLQGVELISRPGLGQSTVIMATLGAVVLMSASRHAVRMYLDRWRRPAGGSRVVIVGAGEAGAILIRQMLHTHGSTYLPVALIDDDHAKRNLQLSGVPVKGTSAQLFDVAKAVDAEGIIVAIAEADSRLLRLLSDQVAGTGIWIRTLPPLEELVNRRVDVSSIRDLNVEDLIGRQPVETDMARIREHVQGKTVLVTGAGGSIGSELCRQLHRLYPAELIMLDRDESGLHAVQLSIYGRALLDSSDVVLADIRDAETMKQIFADRRPDVVFHAAALKHLPMLEQYPLEGWKTNVHGSLNVLRAAANAGVSTFVNISTDKAANPTSVLGQTKRIAEQLTSSFAESTGQTYLSVRFGNVLGSRGSVLYSFEQQLKSGGPLTITHPDVTRYFMTIPEACQLVLQAAVIGGRCEALVLDMGEAVRIVDIAERLIAMSHKHCQIVFTGLRPGEKLDEDLFTEEEMGMRTSHEKISHVTVPPLLPESLPETSAVLPVVRDFLLDGRLLPRDARAIS</sequence>
<keyword evidence="2" id="KW-0812">Transmembrane</keyword>
<feature type="transmembrane region" description="Helical" evidence="2">
    <location>
        <begin position="42"/>
        <end position="63"/>
    </location>
</feature>
<evidence type="ECO:0000256" key="1">
    <source>
        <dbReference type="ARBA" id="ARBA00007430"/>
    </source>
</evidence>
<feature type="transmembrane region" description="Helical" evidence="2">
    <location>
        <begin position="12"/>
        <end position="36"/>
    </location>
</feature>
<dbReference type="Proteomes" id="UP001209083">
    <property type="component" value="Chromosome"/>
</dbReference>
<dbReference type="CDD" id="cd05237">
    <property type="entry name" value="UDP_invert_4-6DH_SDR_e"/>
    <property type="match status" value="1"/>
</dbReference>
<dbReference type="InterPro" id="IPR051203">
    <property type="entry name" value="Polysaccharide_Synthase-Rel"/>
</dbReference>
<dbReference type="Gene3D" id="3.40.50.720">
    <property type="entry name" value="NAD(P)-binding Rossmann-like Domain"/>
    <property type="match status" value="2"/>
</dbReference>
<dbReference type="EMBL" id="CP090958">
    <property type="protein sequence ID" value="WGW11714.1"/>
    <property type="molecule type" value="Genomic_DNA"/>
</dbReference>
<dbReference type="InterPro" id="IPR003869">
    <property type="entry name" value="Polysac_CapD-like"/>
</dbReference>
<dbReference type="InterPro" id="IPR057326">
    <property type="entry name" value="KR_dom"/>
</dbReference>
<dbReference type="InterPro" id="IPR029063">
    <property type="entry name" value="SAM-dependent_MTases_sf"/>
</dbReference>
<dbReference type="RefSeq" id="WP_349638504.1">
    <property type="nucleotide sequence ID" value="NZ_CP090958.1"/>
</dbReference>
<dbReference type="PANTHER" id="PTHR43318">
    <property type="entry name" value="UDP-N-ACETYLGLUCOSAMINE 4,6-DEHYDRATASE"/>
    <property type="match status" value="1"/>
</dbReference>
<dbReference type="Pfam" id="PF02719">
    <property type="entry name" value="Polysacc_synt_2"/>
    <property type="match status" value="1"/>
</dbReference>
<evidence type="ECO:0000256" key="2">
    <source>
        <dbReference type="SAM" id="Phobius"/>
    </source>
</evidence>
<evidence type="ECO:0000313" key="5">
    <source>
        <dbReference type="Proteomes" id="UP001209083"/>
    </source>
</evidence>
<accession>A0ABY8QTL6</accession>
<evidence type="ECO:0000259" key="3">
    <source>
        <dbReference type="SMART" id="SM00822"/>
    </source>
</evidence>
<keyword evidence="5" id="KW-1185">Reference proteome</keyword>
<name>A0ABY8QTL6_9MICO</name>
<keyword evidence="2" id="KW-0472">Membrane</keyword>
<dbReference type="SMART" id="SM00822">
    <property type="entry name" value="PKS_KR"/>
    <property type="match status" value="1"/>
</dbReference>
<gene>
    <name evidence="4" type="ORF">LWF01_16710</name>
</gene>
<dbReference type="SUPFAM" id="SSF53335">
    <property type="entry name" value="S-adenosyl-L-methionine-dependent methyltransferases"/>
    <property type="match status" value="1"/>
</dbReference>
<comment type="similarity">
    <text evidence="1">Belongs to the polysaccharide synthase family.</text>
</comment>